<feature type="signal peptide" evidence="1">
    <location>
        <begin position="1"/>
        <end position="28"/>
    </location>
</feature>
<feature type="chain" id="PRO_5046169831" description="Spore coat protein U domain-containing protein" evidence="1">
    <location>
        <begin position="29"/>
        <end position="302"/>
    </location>
</feature>
<evidence type="ECO:0008006" key="4">
    <source>
        <dbReference type="Google" id="ProtNLM"/>
    </source>
</evidence>
<dbReference type="EMBL" id="CP062006">
    <property type="protein sequence ID" value="QTC86728.1"/>
    <property type="molecule type" value="Genomic_DNA"/>
</dbReference>
<evidence type="ECO:0000313" key="2">
    <source>
        <dbReference type="EMBL" id="QTC86728.1"/>
    </source>
</evidence>
<name>A0ABX7SH97_9CAUL</name>
<dbReference type="RefSeq" id="WP_207822366.1">
    <property type="nucleotide sequence ID" value="NZ_CP062006.1"/>
</dbReference>
<keyword evidence="3" id="KW-1185">Reference proteome</keyword>
<evidence type="ECO:0000256" key="1">
    <source>
        <dbReference type="SAM" id="SignalP"/>
    </source>
</evidence>
<keyword evidence="1" id="KW-0732">Signal</keyword>
<evidence type="ECO:0000313" key="3">
    <source>
        <dbReference type="Proteomes" id="UP000663942"/>
    </source>
</evidence>
<accession>A0ABX7SH97</accession>
<dbReference type="Proteomes" id="UP000663942">
    <property type="component" value="Chromosome"/>
</dbReference>
<sequence length="302" mass="32131">MISGSLRTTLTAAAVAFGALALAGQASAQAKCNLTLDPGADQWIIRYNPLEDDSAVRDFDLALINSGQTPCNGRFNVSLRGEPYGLGAPGTRVRVPYVMRDEQSGADLTPRSGTSGIVTGSQIHVPKDGRELARIRVAVQPPANLPYGRYTQTAYIALQAASGDVHAERPVTLVLEAAAATIIGLKGEFTRQNGIPTISLGELSEGTRALNTSVYVHSTAGYRVSVTSQNLGRLRQAGTPWYIDYGLQLGSRNVNLTAPYSFDVVSAQARRDDYPLTVRIGDTSGKRAGDYSDILTFTVAAI</sequence>
<protein>
    <recommendedName>
        <fullName evidence="4">Spore coat protein U domain-containing protein</fullName>
    </recommendedName>
</protein>
<reference evidence="2 3" key="1">
    <citation type="submission" date="2020-09" db="EMBL/GenBank/DDBJ databases">
        <title>Brevundimonas sp. LVF1 isolated from an oligotrophic pond in Goettingen, Germany.</title>
        <authorList>
            <person name="Friedrich I."/>
            <person name="Klassen A."/>
            <person name="Neubauer H."/>
            <person name="Schneider D."/>
            <person name="Hertel R."/>
            <person name="Daniel R."/>
        </authorList>
    </citation>
    <scope>NUCLEOTIDE SEQUENCE [LARGE SCALE GENOMIC DNA]</scope>
    <source>
        <strain evidence="2 3">LVF1</strain>
    </source>
</reference>
<gene>
    <name evidence="2" type="ORF">IFE19_11315</name>
</gene>
<proteinExistence type="predicted"/>
<organism evidence="2 3">
    <name type="scientific">Brevundimonas pondensis</name>
    <dbReference type="NCBI Taxonomy" id="2774189"/>
    <lineage>
        <taxon>Bacteria</taxon>
        <taxon>Pseudomonadati</taxon>
        <taxon>Pseudomonadota</taxon>
        <taxon>Alphaproteobacteria</taxon>
        <taxon>Caulobacterales</taxon>
        <taxon>Caulobacteraceae</taxon>
        <taxon>Brevundimonas</taxon>
    </lineage>
</organism>